<dbReference type="EMBL" id="MU825396">
    <property type="protein sequence ID" value="KAJ7394887.1"/>
    <property type="molecule type" value="Genomic_DNA"/>
</dbReference>
<feature type="domain" description="SUEL-type lectin" evidence="4">
    <location>
        <begin position="44"/>
        <end position="137"/>
    </location>
</feature>
<proteinExistence type="predicted"/>
<keyword evidence="2" id="KW-0812">Transmembrane</keyword>
<feature type="signal peptide" evidence="3">
    <location>
        <begin position="1"/>
        <end position="29"/>
    </location>
</feature>
<evidence type="ECO:0000256" key="1">
    <source>
        <dbReference type="SAM" id="MobiDB-lite"/>
    </source>
</evidence>
<dbReference type="AlphaFoldDB" id="A0A9X0DBX2"/>
<keyword evidence="2" id="KW-0472">Membrane</keyword>
<dbReference type="Pfam" id="PF02140">
    <property type="entry name" value="SUEL_Lectin"/>
    <property type="match status" value="1"/>
</dbReference>
<gene>
    <name evidence="5" type="primary">EVA1A_1</name>
    <name evidence="5" type="ORF">OS493_000724</name>
</gene>
<keyword evidence="2" id="KW-1133">Transmembrane helix</keyword>
<comment type="caution">
    <text evidence="5">The sequence shown here is derived from an EMBL/GenBank/DDBJ whole genome shotgun (WGS) entry which is preliminary data.</text>
</comment>
<evidence type="ECO:0000313" key="5">
    <source>
        <dbReference type="EMBL" id="KAJ7394887.1"/>
    </source>
</evidence>
<feature type="transmembrane region" description="Helical" evidence="2">
    <location>
        <begin position="256"/>
        <end position="280"/>
    </location>
</feature>
<protein>
    <submittedName>
        <fullName evidence="5">Eva-1</fullName>
    </submittedName>
</protein>
<accession>A0A9X0DBX2</accession>
<keyword evidence="3" id="KW-0732">Signal</keyword>
<sequence>MTREPLYKKVVLNLIFALLLENLCRHSEAWMNPEIGVIPENKIICQGERLKLHCENASSGLTIYSAVYGRTEPGHVICPYHGAQNDKNYNCGEADVTDIFKTLCARKNRCRVKVNNAIFGDPCPQKHLYLNLVYACEWLRRRPKVNHLSPSSSKATSTVSAPTSSLVSFSSVTMFPTAYLIASSSSILLTQSTPRAKDPPTIRITRTKKRDPEVNSAIDPLQVEHAGSTSKSVGSLGILGALFMWLLFMQDHSSDYITVFCASAAGALGLAIIVGLVILYRHHGNKQHLHVREPKLHVYGSPEPKLPAEVDPFILGPIKTPPPDYMMEGYNWQRGGTLPHKNPHLNGTVVRTFSAKDVHSKDLNGGRQSETPRYHRGPQPPAVPRRQDSSNLYLNPAYATNKSSRSGRGRYINVDNPRGPKTREAGPPAEAFYY</sequence>
<dbReference type="CDD" id="cd22829">
    <property type="entry name" value="Gal_Rha_Lectin_EVA1_EVA1C_rpt2"/>
    <property type="match status" value="1"/>
</dbReference>
<dbReference type="InterPro" id="IPR000922">
    <property type="entry name" value="Lectin_gal-bd_dom"/>
</dbReference>
<dbReference type="OrthoDB" id="5970528at2759"/>
<feature type="region of interest" description="Disordered" evidence="1">
    <location>
        <begin position="354"/>
        <end position="434"/>
    </location>
</feature>
<dbReference type="PROSITE" id="PS50228">
    <property type="entry name" value="SUEL_LECTIN"/>
    <property type="match status" value="1"/>
</dbReference>
<reference evidence="5" key="1">
    <citation type="submission" date="2023-01" db="EMBL/GenBank/DDBJ databases">
        <title>Genome assembly of the deep-sea coral Lophelia pertusa.</title>
        <authorList>
            <person name="Herrera S."/>
            <person name="Cordes E."/>
        </authorList>
    </citation>
    <scope>NUCLEOTIDE SEQUENCE</scope>
    <source>
        <strain evidence="5">USNM1676648</strain>
        <tissue evidence="5">Polyp</tissue>
    </source>
</reference>
<dbReference type="Gene3D" id="2.60.120.740">
    <property type="match status" value="1"/>
</dbReference>
<evidence type="ECO:0000259" key="4">
    <source>
        <dbReference type="PROSITE" id="PS50228"/>
    </source>
</evidence>
<dbReference type="Proteomes" id="UP001163046">
    <property type="component" value="Unassembled WGS sequence"/>
</dbReference>
<dbReference type="PANTHER" id="PTHR46780">
    <property type="entry name" value="PROTEIN EVA-1"/>
    <property type="match status" value="1"/>
</dbReference>
<feature type="compositionally biased region" description="Polar residues" evidence="1">
    <location>
        <begin position="389"/>
        <end position="406"/>
    </location>
</feature>
<evidence type="ECO:0000313" key="6">
    <source>
        <dbReference type="Proteomes" id="UP001163046"/>
    </source>
</evidence>
<feature type="chain" id="PRO_5040880483" evidence="3">
    <location>
        <begin position="30"/>
        <end position="434"/>
    </location>
</feature>
<evidence type="ECO:0000256" key="2">
    <source>
        <dbReference type="SAM" id="Phobius"/>
    </source>
</evidence>
<evidence type="ECO:0000256" key="3">
    <source>
        <dbReference type="SAM" id="SignalP"/>
    </source>
</evidence>
<feature type="compositionally biased region" description="Basic and acidic residues" evidence="1">
    <location>
        <begin position="354"/>
        <end position="364"/>
    </location>
</feature>
<dbReference type="GO" id="GO:0030246">
    <property type="term" value="F:carbohydrate binding"/>
    <property type="evidence" value="ECO:0007669"/>
    <property type="project" value="InterPro"/>
</dbReference>
<dbReference type="InterPro" id="IPR043159">
    <property type="entry name" value="Lectin_gal-bd_sf"/>
</dbReference>
<name>A0A9X0DBX2_9CNID</name>
<keyword evidence="6" id="KW-1185">Reference proteome</keyword>
<feature type="transmembrane region" description="Helical" evidence="2">
    <location>
        <begin position="233"/>
        <end position="250"/>
    </location>
</feature>
<organism evidence="5 6">
    <name type="scientific">Desmophyllum pertusum</name>
    <dbReference type="NCBI Taxonomy" id="174260"/>
    <lineage>
        <taxon>Eukaryota</taxon>
        <taxon>Metazoa</taxon>
        <taxon>Cnidaria</taxon>
        <taxon>Anthozoa</taxon>
        <taxon>Hexacorallia</taxon>
        <taxon>Scleractinia</taxon>
        <taxon>Caryophylliina</taxon>
        <taxon>Caryophylliidae</taxon>
        <taxon>Desmophyllum</taxon>
    </lineage>
</organism>